<proteinExistence type="predicted"/>
<evidence type="ECO:0000256" key="1">
    <source>
        <dbReference type="SAM" id="MobiDB-lite"/>
    </source>
</evidence>
<evidence type="ECO:0000313" key="2">
    <source>
        <dbReference type="EMBL" id="EAY15323.1"/>
    </source>
</evidence>
<feature type="region of interest" description="Disordered" evidence="1">
    <location>
        <begin position="1"/>
        <end position="52"/>
    </location>
</feature>
<dbReference type="RefSeq" id="XP_001327546.1">
    <property type="nucleotide sequence ID" value="XM_001327511.1"/>
</dbReference>
<dbReference type="KEGG" id="tva:4773345"/>
<dbReference type="OrthoDB" id="10558634at2759"/>
<sequence length="364" mass="40456">MSSRRESLAASKIPRKSITSKLGQRVSISKNELTRRSSAAKNILQSNEPVKSNIPTVRSSKKVHKEKVVKEAVEIPVEKVDEVIVKEKPTFTMIPPTANEAESTEILMNAINLIYEENMPENKVQFFTNYAQAMLKFSQSSQLLSISSTCMTALFQEKFEAVPSEVLAEVLSLCFSINCGDIFLEGEDSFEAQESIKGFINQSIENTPVKTLVKSICSIIQQSSGNKLQFILDSLKESDNLKSAAEIELRAISDVLSSFHPEITLPEFLPEPSIPDVSDITKIKGQSNENVSVEESIARLLNEEVVGDELLRLVANSKDGKFEEFPASIRVVLHAAWNEASPCPNEEELLEQAQFFLDTHQSSE</sequence>
<dbReference type="Proteomes" id="UP000001542">
    <property type="component" value="Unassembled WGS sequence"/>
</dbReference>
<evidence type="ECO:0000313" key="3">
    <source>
        <dbReference type="Proteomes" id="UP000001542"/>
    </source>
</evidence>
<reference evidence="2" key="2">
    <citation type="journal article" date="2007" name="Science">
        <title>Draft genome sequence of the sexually transmitted pathogen Trichomonas vaginalis.</title>
        <authorList>
            <person name="Carlton J.M."/>
            <person name="Hirt R.P."/>
            <person name="Silva J.C."/>
            <person name="Delcher A.L."/>
            <person name="Schatz M."/>
            <person name="Zhao Q."/>
            <person name="Wortman J.R."/>
            <person name="Bidwell S.L."/>
            <person name="Alsmark U.C.M."/>
            <person name="Besteiro S."/>
            <person name="Sicheritz-Ponten T."/>
            <person name="Noel C.J."/>
            <person name="Dacks J.B."/>
            <person name="Foster P.G."/>
            <person name="Simillion C."/>
            <person name="Van de Peer Y."/>
            <person name="Miranda-Saavedra D."/>
            <person name="Barton G.J."/>
            <person name="Westrop G.D."/>
            <person name="Mueller S."/>
            <person name="Dessi D."/>
            <person name="Fiori P.L."/>
            <person name="Ren Q."/>
            <person name="Paulsen I."/>
            <person name="Zhang H."/>
            <person name="Bastida-Corcuera F.D."/>
            <person name="Simoes-Barbosa A."/>
            <person name="Brown M.T."/>
            <person name="Hayes R.D."/>
            <person name="Mukherjee M."/>
            <person name="Okumura C.Y."/>
            <person name="Schneider R."/>
            <person name="Smith A.J."/>
            <person name="Vanacova S."/>
            <person name="Villalvazo M."/>
            <person name="Haas B.J."/>
            <person name="Pertea M."/>
            <person name="Feldblyum T.V."/>
            <person name="Utterback T.R."/>
            <person name="Shu C.L."/>
            <person name="Osoegawa K."/>
            <person name="de Jong P.J."/>
            <person name="Hrdy I."/>
            <person name="Horvathova L."/>
            <person name="Zubacova Z."/>
            <person name="Dolezal P."/>
            <person name="Malik S.B."/>
            <person name="Logsdon J.M. Jr."/>
            <person name="Henze K."/>
            <person name="Gupta A."/>
            <person name="Wang C.C."/>
            <person name="Dunne R.L."/>
            <person name="Upcroft J.A."/>
            <person name="Upcroft P."/>
            <person name="White O."/>
            <person name="Salzberg S.L."/>
            <person name="Tang P."/>
            <person name="Chiu C.-H."/>
            <person name="Lee Y.-S."/>
            <person name="Embley T.M."/>
            <person name="Coombs G.H."/>
            <person name="Mottram J.C."/>
            <person name="Tachezy J."/>
            <person name="Fraser-Liggett C.M."/>
            <person name="Johnson P.J."/>
        </authorList>
    </citation>
    <scope>NUCLEOTIDE SEQUENCE [LARGE SCALE GENOMIC DNA]</scope>
    <source>
        <strain evidence="2">G3</strain>
    </source>
</reference>
<name>A2DW22_TRIV3</name>
<dbReference type="InParanoid" id="A2DW22"/>
<dbReference type="AlphaFoldDB" id="A2DW22"/>
<reference evidence="2" key="1">
    <citation type="submission" date="2006-10" db="EMBL/GenBank/DDBJ databases">
        <authorList>
            <person name="Amadeo P."/>
            <person name="Zhao Q."/>
            <person name="Wortman J."/>
            <person name="Fraser-Liggett C."/>
            <person name="Carlton J."/>
        </authorList>
    </citation>
    <scope>NUCLEOTIDE SEQUENCE</scope>
    <source>
        <strain evidence="2">G3</strain>
    </source>
</reference>
<keyword evidence="3" id="KW-1185">Reference proteome</keyword>
<organism evidence="2 3">
    <name type="scientific">Trichomonas vaginalis (strain ATCC PRA-98 / G3)</name>
    <dbReference type="NCBI Taxonomy" id="412133"/>
    <lineage>
        <taxon>Eukaryota</taxon>
        <taxon>Metamonada</taxon>
        <taxon>Parabasalia</taxon>
        <taxon>Trichomonadida</taxon>
        <taxon>Trichomonadidae</taxon>
        <taxon>Trichomonas</taxon>
    </lineage>
</organism>
<accession>A2DW22</accession>
<gene>
    <name evidence="2" type="ORF">TVAG_223990</name>
</gene>
<dbReference type="VEuPathDB" id="TrichDB:TVAG_223990"/>
<feature type="compositionally biased region" description="Polar residues" evidence="1">
    <location>
        <begin position="17"/>
        <end position="52"/>
    </location>
</feature>
<dbReference type="EMBL" id="DS113257">
    <property type="protein sequence ID" value="EAY15323.1"/>
    <property type="molecule type" value="Genomic_DNA"/>
</dbReference>
<protein>
    <submittedName>
        <fullName evidence="2">Uncharacterized protein</fullName>
    </submittedName>
</protein>
<dbReference type="VEuPathDB" id="TrichDB:TVAGG3_0805250"/>